<evidence type="ECO:0000313" key="2">
    <source>
        <dbReference type="EMBL" id="KHN70448.1"/>
    </source>
</evidence>
<dbReference type="InParanoid" id="A0A0B2UM64"/>
<dbReference type="EMBL" id="JOKQ01000001">
    <property type="protein sequence ID" value="KHN70448.1"/>
    <property type="molecule type" value="Genomic_DNA"/>
</dbReference>
<dbReference type="Proteomes" id="UP000031056">
    <property type="component" value="Unassembled WGS sequence"/>
</dbReference>
<organism evidence="2 3">
    <name type="scientific">Ordospora colligata OC4</name>
    <dbReference type="NCBI Taxonomy" id="1354746"/>
    <lineage>
        <taxon>Eukaryota</taxon>
        <taxon>Fungi</taxon>
        <taxon>Fungi incertae sedis</taxon>
        <taxon>Microsporidia</taxon>
        <taxon>Ordosporidae</taxon>
        <taxon>Ordospora</taxon>
    </lineage>
</organism>
<name>A0A0B2UM64_9MICR</name>
<sequence>MDESVEIEGVFDERVCVERKVLSNVMNKQGIGVKNEENGMKEQSKVVFKDYENMNRSGNVKEGECVKEKFSVRNEMDAKSEMLLKIGAEFEELKEVHRKALKAREKLMRRMQRDLEMFKKQMEAEKIKEMNEFRKRCEDDFFERRRKYKERCRKSVCEYKASVDEMVKILMADMANRCNDMVKGVYRKSAGNG</sequence>
<gene>
    <name evidence="2" type="ORF">M896_011010</name>
</gene>
<dbReference type="VEuPathDB" id="MicrosporidiaDB:M896_011010"/>
<reference evidence="2 3" key="1">
    <citation type="journal article" date="2014" name="MBio">
        <title>The Ordospora colligata genome; evolution of extreme reduction in microsporidia and host-to-parasite horizontal gene transfer.</title>
        <authorList>
            <person name="Pombert J.-F."/>
            <person name="Haag K.L."/>
            <person name="Beidas S."/>
            <person name="Ebert D."/>
            <person name="Keeling P.J."/>
        </authorList>
    </citation>
    <scope>NUCLEOTIDE SEQUENCE [LARGE SCALE GENOMIC DNA]</scope>
    <source>
        <strain evidence="2 3">OC4</strain>
    </source>
</reference>
<keyword evidence="1" id="KW-0175">Coiled coil</keyword>
<comment type="caution">
    <text evidence="2">The sequence shown here is derived from an EMBL/GenBank/DDBJ whole genome shotgun (WGS) entry which is preliminary data.</text>
</comment>
<dbReference type="HOGENOM" id="CLU_1320880_0_0_1"/>
<dbReference type="OrthoDB" id="2193465at2759"/>
<evidence type="ECO:0000313" key="3">
    <source>
        <dbReference type="Proteomes" id="UP000031056"/>
    </source>
</evidence>
<feature type="coiled-coil region" evidence="1">
    <location>
        <begin position="90"/>
        <end position="128"/>
    </location>
</feature>
<protein>
    <submittedName>
        <fullName evidence="2">Uncharacterized protein</fullName>
    </submittedName>
</protein>
<dbReference type="RefSeq" id="XP_014564490.1">
    <property type="nucleotide sequence ID" value="XM_014709004.1"/>
</dbReference>
<evidence type="ECO:0000256" key="1">
    <source>
        <dbReference type="SAM" id="Coils"/>
    </source>
</evidence>
<dbReference type="AlphaFoldDB" id="A0A0B2UM64"/>
<dbReference type="GeneID" id="26260944"/>
<proteinExistence type="predicted"/>
<keyword evidence="3" id="KW-1185">Reference proteome</keyword>
<accession>A0A0B2UM64</accession>